<dbReference type="EMBL" id="HBHQ01002773">
    <property type="protein sequence ID" value="CAD9809977.1"/>
    <property type="molecule type" value="Transcribed_RNA"/>
</dbReference>
<feature type="region of interest" description="Disordered" evidence="1">
    <location>
        <begin position="119"/>
        <end position="172"/>
    </location>
</feature>
<dbReference type="EMBL" id="HBHQ01002772">
    <property type="protein sequence ID" value="CAD9809976.1"/>
    <property type="molecule type" value="Transcribed_RNA"/>
</dbReference>
<evidence type="ECO:0000313" key="4">
    <source>
        <dbReference type="EMBL" id="CAD9809977.1"/>
    </source>
</evidence>
<feature type="region of interest" description="Disordered" evidence="1">
    <location>
        <begin position="95"/>
        <end position="114"/>
    </location>
</feature>
<feature type="chain" id="PRO_5036191661" evidence="2">
    <location>
        <begin position="23"/>
        <end position="172"/>
    </location>
</feature>
<evidence type="ECO:0000256" key="2">
    <source>
        <dbReference type="SAM" id="SignalP"/>
    </source>
</evidence>
<reference evidence="3" key="1">
    <citation type="submission" date="2021-01" db="EMBL/GenBank/DDBJ databases">
        <authorList>
            <person name="Corre E."/>
            <person name="Pelletier E."/>
            <person name="Niang G."/>
            <person name="Scheremetjew M."/>
            <person name="Finn R."/>
            <person name="Kale V."/>
            <person name="Holt S."/>
            <person name="Cochrane G."/>
            <person name="Meng A."/>
            <person name="Brown T."/>
            <person name="Cohen L."/>
        </authorList>
    </citation>
    <scope>NUCLEOTIDE SEQUENCE</scope>
    <source>
        <strain evidence="3">CCMP2084</strain>
    </source>
</reference>
<gene>
    <name evidence="3" type="ORF">ASEP1449_LOCUS1799</name>
    <name evidence="4" type="ORF">ASEP1449_LOCUS1800</name>
</gene>
<name>A0A6T7F0A4_9STRA</name>
<dbReference type="AlphaFoldDB" id="A0A6T7F0A4"/>
<evidence type="ECO:0000256" key="1">
    <source>
        <dbReference type="SAM" id="MobiDB-lite"/>
    </source>
</evidence>
<keyword evidence="2" id="KW-0732">Signal</keyword>
<feature type="signal peptide" evidence="2">
    <location>
        <begin position="1"/>
        <end position="22"/>
    </location>
</feature>
<proteinExistence type="predicted"/>
<accession>A0A6T7F0A4</accession>
<evidence type="ECO:0000313" key="3">
    <source>
        <dbReference type="EMBL" id="CAD9809976.1"/>
    </source>
</evidence>
<sequence length="172" mass="18982">MNQVRYLSIILLHLGLVTGGAAFSHGPAMIQRRQTQSLPLWKRAPCLVVVLRSTNNNDETDTDEPKLILDNMEDAIASLKTKYPTSEAGYLEAARKRADEQRASVETTAASDEEWMKMAQDKAHAMGTSSDEDGWEASKDDAASLGESQILIPMNPSSDDDSEEEEPKLLLF</sequence>
<organism evidence="3">
    <name type="scientific">Attheya septentrionalis</name>
    <dbReference type="NCBI Taxonomy" id="420275"/>
    <lineage>
        <taxon>Eukaryota</taxon>
        <taxon>Sar</taxon>
        <taxon>Stramenopiles</taxon>
        <taxon>Ochrophyta</taxon>
        <taxon>Bacillariophyta</taxon>
        <taxon>Coscinodiscophyceae</taxon>
        <taxon>Chaetocerotophycidae</taxon>
        <taxon>Chaetocerotales</taxon>
        <taxon>Attheyaceae</taxon>
        <taxon>Attheya</taxon>
    </lineage>
</organism>
<protein>
    <submittedName>
        <fullName evidence="3">Uncharacterized protein</fullName>
    </submittedName>
</protein>